<feature type="transmembrane region" description="Helical" evidence="2">
    <location>
        <begin position="30"/>
        <end position="48"/>
    </location>
</feature>
<protein>
    <recommendedName>
        <fullName evidence="3">UDENN domain-containing protein</fullName>
    </recommendedName>
</protein>
<dbReference type="PANTHER" id="PTHR13677:SF0">
    <property type="entry name" value="LD41638P"/>
    <property type="match status" value="1"/>
</dbReference>
<feature type="domain" description="UDENN" evidence="3">
    <location>
        <begin position="52"/>
        <end position="506"/>
    </location>
</feature>
<proteinExistence type="inferred from homology"/>
<dbReference type="EMBL" id="CABPRJ010001439">
    <property type="protein sequence ID" value="VVC36934.1"/>
    <property type="molecule type" value="Genomic_DNA"/>
</dbReference>
<dbReference type="Gene3D" id="3.40.50.11500">
    <property type="match status" value="1"/>
</dbReference>
<dbReference type="OrthoDB" id="10265409at2759"/>
<gene>
    <name evidence="4" type="ORF">CINCED_3A007316</name>
</gene>
<dbReference type="PANTHER" id="PTHR13677">
    <property type="entry name" value="LD41638P"/>
    <property type="match status" value="1"/>
</dbReference>
<dbReference type="InterPro" id="IPR037516">
    <property type="entry name" value="Tripartite_DENN"/>
</dbReference>
<accession>A0A5E4MZH7</accession>
<dbReference type="PROSITE" id="PS50211">
    <property type="entry name" value="DENN"/>
    <property type="match status" value="1"/>
</dbReference>
<evidence type="ECO:0000256" key="2">
    <source>
        <dbReference type="SAM" id="Phobius"/>
    </source>
</evidence>
<dbReference type="GO" id="GO:0055037">
    <property type="term" value="C:recycling endosome"/>
    <property type="evidence" value="ECO:0007669"/>
    <property type="project" value="TreeGrafter"/>
</dbReference>
<dbReference type="InterPro" id="IPR001194">
    <property type="entry name" value="cDENN_dom"/>
</dbReference>
<dbReference type="Pfam" id="PF02141">
    <property type="entry name" value="DENN"/>
    <property type="match status" value="1"/>
</dbReference>
<name>A0A5E4MZH7_9HEMI</name>
<dbReference type="AlphaFoldDB" id="A0A5E4MZH7"/>
<evidence type="ECO:0000256" key="1">
    <source>
        <dbReference type="ARBA" id="ARBA00007159"/>
    </source>
</evidence>
<dbReference type="GO" id="GO:0005085">
    <property type="term" value="F:guanyl-nucleotide exchange factor activity"/>
    <property type="evidence" value="ECO:0007669"/>
    <property type="project" value="InterPro"/>
</dbReference>
<evidence type="ECO:0000313" key="5">
    <source>
        <dbReference type="Proteomes" id="UP000325440"/>
    </source>
</evidence>
<dbReference type="InterPro" id="IPR043153">
    <property type="entry name" value="DENN_C"/>
</dbReference>
<evidence type="ECO:0000259" key="3">
    <source>
        <dbReference type="PROSITE" id="PS50211"/>
    </source>
</evidence>
<comment type="similarity">
    <text evidence="1">Belongs to the DENND6 family.</text>
</comment>
<keyword evidence="5" id="KW-1185">Reference proteome</keyword>
<keyword evidence="2" id="KW-0812">Transmembrane</keyword>
<evidence type="ECO:0000313" key="4">
    <source>
        <dbReference type="EMBL" id="VVC36934.1"/>
    </source>
</evidence>
<dbReference type="InterPro" id="IPR024224">
    <property type="entry name" value="DENND6"/>
</dbReference>
<sequence>MENIRNLCMKSLSIHFFIHFNITILNEITIVFSELTPFLMITLLWPIASMETPKMTRMNYILIGFKFGQAMELIYPNNVKLSEEDKTNLCYLAFPDSNSGCMGDTQFHIKIKCSQPLNLNQRHITYNAKCPVFLQADHRCLYGFVFFRQIKDLSLPRGYFQKSVIVLSKMPFISLFNEVCGTIAPEYFKHGITSIEVAFHDIQQWPELYVGETVSLPLLGIVLQAQLICDNNKICTSSNSMVPNYQLPVVVSSLYELNTFGCFSSVVPQMHLLWELVLTNEPIIVMTSSPTCCSQVVQALVSLIVPLAYYGDYRPYFTIHDKEFKDYTNKNMNPPPIILGVTNPYFTKTLQHWPHIVKVTDTLRKDTLNKNKLRKGSNLKILDAKPGVYTEYKPYLHKDKAILKKLFRGMQNKRPEEVQSALLRRHFLELTQSFMIPLERYMSTLMPLQRNISPFKSAPKPFPFNPDNFLASLEYAGPQLTCGIKGDWKGLYKQFFKSPNFSAWYNVRYQGMLMKLQVLQIEALSSVDIKKWLENKLEVEIVDMILKIRQKLDECENLGYSLNKRVKDQLKLKMDDIICSLPDDLKNVLSNKNSSNR</sequence>
<dbReference type="Proteomes" id="UP000325440">
    <property type="component" value="Unassembled WGS sequence"/>
</dbReference>
<reference evidence="4 5" key="1">
    <citation type="submission" date="2019-08" db="EMBL/GenBank/DDBJ databases">
        <authorList>
            <person name="Alioto T."/>
            <person name="Alioto T."/>
            <person name="Gomez Garrido J."/>
        </authorList>
    </citation>
    <scope>NUCLEOTIDE SEQUENCE [LARGE SCALE GENOMIC DNA]</scope>
</reference>
<keyword evidence="2" id="KW-0472">Membrane</keyword>
<keyword evidence="2" id="KW-1133">Transmembrane helix</keyword>
<organism evidence="4 5">
    <name type="scientific">Cinara cedri</name>
    <dbReference type="NCBI Taxonomy" id="506608"/>
    <lineage>
        <taxon>Eukaryota</taxon>
        <taxon>Metazoa</taxon>
        <taxon>Ecdysozoa</taxon>
        <taxon>Arthropoda</taxon>
        <taxon>Hexapoda</taxon>
        <taxon>Insecta</taxon>
        <taxon>Pterygota</taxon>
        <taxon>Neoptera</taxon>
        <taxon>Paraneoptera</taxon>
        <taxon>Hemiptera</taxon>
        <taxon>Sternorrhyncha</taxon>
        <taxon>Aphidomorpha</taxon>
        <taxon>Aphidoidea</taxon>
        <taxon>Aphididae</taxon>
        <taxon>Lachninae</taxon>
        <taxon>Cinara</taxon>
    </lineage>
</organism>